<dbReference type="RefSeq" id="WP_147030302.1">
    <property type="nucleotide sequence ID" value="NZ_CP042436.1"/>
</dbReference>
<evidence type="ECO:0000313" key="2">
    <source>
        <dbReference type="EMBL" id="QEC61725.1"/>
    </source>
</evidence>
<evidence type="ECO:0000313" key="3">
    <source>
        <dbReference type="Proteomes" id="UP000321479"/>
    </source>
</evidence>
<keyword evidence="3" id="KW-1185">Reference proteome</keyword>
<organism evidence="2 3">
    <name type="scientific">Mucilaginibacter ginsenosidivorans</name>
    <dbReference type="NCBI Taxonomy" id="398053"/>
    <lineage>
        <taxon>Bacteria</taxon>
        <taxon>Pseudomonadati</taxon>
        <taxon>Bacteroidota</taxon>
        <taxon>Sphingobacteriia</taxon>
        <taxon>Sphingobacteriales</taxon>
        <taxon>Sphingobacteriaceae</taxon>
        <taxon>Mucilaginibacter</taxon>
    </lineage>
</organism>
<name>A0A5B8USP0_9SPHI</name>
<dbReference type="SUPFAM" id="SSF47413">
    <property type="entry name" value="lambda repressor-like DNA-binding domains"/>
    <property type="match status" value="1"/>
</dbReference>
<dbReference type="CDD" id="cd00093">
    <property type="entry name" value="HTH_XRE"/>
    <property type="match status" value="1"/>
</dbReference>
<reference evidence="2 3" key="1">
    <citation type="journal article" date="2017" name="Curr. Microbiol.">
        <title>Mucilaginibacter ginsenosidivorans sp. nov., Isolated from Soil of Ginseng Field.</title>
        <authorList>
            <person name="Kim M.M."/>
            <person name="Siddiqi M.Z."/>
            <person name="Im W.T."/>
        </authorList>
    </citation>
    <scope>NUCLEOTIDE SEQUENCE [LARGE SCALE GENOMIC DNA]</scope>
    <source>
        <strain evidence="2 3">Gsoil 3017</strain>
    </source>
</reference>
<dbReference type="EMBL" id="CP042436">
    <property type="protein sequence ID" value="QEC61725.1"/>
    <property type="molecule type" value="Genomic_DNA"/>
</dbReference>
<dbReference type="InterPro" id="IPR010982">
    <property type="entry name" value="Lambda_DNA-bd_dom_sf"/>
</dbReference>
<accession>A0A5B8USP0</accession>
<gene>
    <name evidence="2" type="ORF">FRZ54_03705</name>
</gene>
<dbReference type="AlphaFoldDB" id="A0A5B8USP0"/>
<dbReference type="Gene3D" id="1.10.260.40">
    <property type="entry name" value="lambda repressor-like DNA-binding domains"/>
    <property type="match status" value="1"/>
</dbReference>
<sequence length="87" mass="10127">MPAKRKEENVEAERELLIKLGAKFKLVREEKKLSLEKLGKIIGKDRQSIHRFERGEFNPSYLYLVELCKGLEINIGEILKEANNETL</sequence>
<protein>
    <submittedName>
        <fullName evidence="2">Helix-turn-helix transcriptional regulator</fullName>
    </submittedName>
</protein>
<dbReference type="InterPro" id="IPR001387">
    <property type="entry name" value="Cro/C1-type_HTH"/>
</dbReference>
<dbReference type="Proteomes" id="UP000321479">
    <property type="component" value="Chromosome"/>
</dbReference>
<evidence type="ECO:0000259" key="1">
    <source>
        <dbReference type="PROSITE" id="PS50943"/>
    </source>
</evidence>
<dbReference type="PROSITE" id="PS50943">
    <property type="entry name" value="HTH_CROC1"/>
    <property type="match status" value="1"/>
</dbReference>
<feature type="domain" description="HTH cro/C1-type" evidence="1">
    <location>
        <begin position="24"/>
        <end position="78"/>
    </location>
</feature>
<dbReference type="SMART" id="SM00530">
    <property type="entry name" value="HTH_XRE"/>
    <property type="match status" value="1"/>
</dbReference>
<dbReference type="GO" id="GO:0003677">
    <property type="term" value="F:DNA binding"/>
    <property type="evidence" value="ECO:0007669"/>
    <property type="project" value="InterPro"/>
</dbReference>
<proteinExistence type="predicted"/>
<dbReference type="KEGG" id="mgin:FRZ54_03705"/>
<dbReference type="Pfam" id="PF01381">
    <property type="entry name" value="HTH_3"/>
    <property type="match status" value="1"/>
</dbReference>
<dbReference type="OrthoDB" id="2902336at2"/>